<proteinExistence type="predicted"/>
<evidence type="ECO:0000313" key="2">
    <source>
        <dbReference type="EMBL" id="CAG7785096.1"/>
    </source>
</evidence>
<gene>
    <name evidence="2" type="ORF">AFUS01_LOCUS23743</name>
</gene>
<comment type="caution">
    <text evidence="2">The sequence shown here is derived from an EMBL/GenBank/DDBJ whole genome shotgun (WGS) entry which is preliminary data.</text>
</comment>
<dbReference type="AlphaFoldDB" id="A0A8J2P212"/>
<sequence>MFLPVTIVIPATFVGLAYQKAWRNAPFLLYSSMPEQTTSCLYLAMILDISYFLSATCSAFFVEIALLLFFLKFNDQVKTLAGNLNRRLTCLCRIRQAYLDIRMLQLTLQFFNMGYSYHIFVGKIFCITNSIILTAYGIMVLEKEHVVAVMSMFLGLGYSLFYISGSENAFHIQIGINKCKRKISAAAGLLRSGRIGYVRS</sequence>
<evidence type="ECO:0000313" key="3">
    <source>
        <dbReference type="Proteomes" id="UP000708208"/>
    </source>
</evidence>
<reference evidence="2" key="1">
    <citation type="submission" date="2021-06" db="EMBL/GenBank/DDBJ databases">
        <authorList>
            <person name="Hodson N. C."/>
            <person name="Mongue J. A."/>
            <person name="Jaron S. K."/>
        </authorList>
    </citation>
    <scope>NUCLEOTIDE SEQUENCE</scope>
</reference>
<feature type="transmembrane region" description="Helical" evidence="1">
    <location>
        <begin position="41"/>
        <end position="71"/>
    </location>
</feature>
<accession>A0A8J2P212</accession>
<protein>
    <submittedName>
        <fullName evidence="2">Uncharacterized protein</fullName>
    </submittedName>
</protein>
<keyword evidence="1" id="KW-1133">Transmembrane helix</keyword>
<keyword evidence="3" id="KW-1185">Reference proteome</keyword>
<evidence type="ECO:0000256" key="1">
    <source>
        <dbReference type="SAM" id="Phobius"/>
    </source>
</evidence>
<keyword evidence="1" id="KW-0812">Transmembrane</keyword>
<dbReference type="EMBL" id="CAJVCH010288884">
    <property type="protein sequence ID" value="CAG7785096.1"/>
    <property type="molecule type" value="Genomic_DNA"/>
</dbReference>
<name>A0A8J2P212_9HEXA</name>
<keyword evidence="1" id="KW-0472">Membrane</keyword>
<dbReference type="Proteomes" id="UP000708208">
    <property type="component" value="Unassembled WGS sequence"/>
</dbReference>
<feature type="non-terminal residue" evidence="2">
    <location>
        <position position="200"/>
    </location>
</feature>
<organism evidence="2 3">
    <name type="scientific">Allacma fusca</name>
    <dbReference type="NCBI Taxonomy" id="39272"/>
    <lineage>
        <taxon>Eukaryota</taxon>
        <taxon>Metazoa</taxon>
        <taxon>Ecdysozoa</taxon>
        <taxon>Arthropoda</taxon>
        <taxon>Hexapoda</taxon>
        <taxon>Collembola</taxon>
        <taxon>Symphypleona</taxon>
        <taxon>Sminthuridae</taxon>
        <taxon>Allacma</taxon>
    </lineage>
</organism>
<feature type="transmembrane region" description="Helical" evidence="1">
    <location>
        <begin position="120"/>
        <end position="139"/>
    </location>
</feature>
<feature type="transmembrane region" description="Helical" evidence="1">
    <location>
        <begin position="145"/>
        <end position="163"/>
    </location>
</feature>